<proteinExistence type="predicted"/>
<organism evidence="1 2">
    <name type="scientific">Trichloromonas acetexigens</name>
    <dbReference type="NCBI Taxonomy" id="38815"/>
    <lineage>
        <taxon>Bacteria</taxon>
        <taxon>Pseudomonadati</taxon>
        <taxon>Thermodesulfobacteriota</taxon>
        <taxon>Desulfuromonadia</taxon>
        <taxon>Desulfuromonadales</taxon>
        <taxon>Trichloromonadaceae</taxon>
        <taxon>Trichloromonas</taxon>
    </lineage>
</organism>
<comment type="caution">
    <text evidence="1">The sequence shown here is derived from an EMBL/GenBank/DDBJ whole genome shotgun (WGS) entry which is preliminary data.</text>
</comment>
<evidence type="ECO:0000313" key="1">
    <source>
        <dbReference type="EMBL" id="TRO80600.1"/>
    </source>
</evidence>
<dbReference type="Gene3D" id="3.90.550.10">
    <property type="entry name" value="Spore Coat Polysaccharide Biosynthesis Protein SpsA, Chain A"/>
    <property type="match status" value="1"/>
</dbReference>
<dbReference type="EMBL" id="VJVV01000007">
    <property type="protein sequence ID" value="TRO80600.1"/>
    <property type="molecule type" value="Genomic_DNA"/>
</dbReference>
<protein>
    <submittedName>
        <fullName evidence="1">Uncharacterized protein</fullName>
    </submittedName>
</protein>
<sequence>MLLNAAMLTQYLHRRALPGPWTIEGCPEEDFAAAVVIPALAEGESLWTTLAALAENPREDLARTLILVVVNHSEEAEASIRAANLADLRRLREWPASPLRLAWVDAAGPGREFPAKRAGVGLARKLGFDLALTRLVTGSGRPFLVSLDADTLVRPDYLPALFRHFAVSEAGGAVLPFAHQPGRDAAEERAIERYELYLRHYVLGLELAGSPYAFNAVGSALACRADAYIKAGGMNRRSAGEDFYFLQQLAKTSGVAPVAGTLVRPSPRPSGRTPFGTGRSVARFLAGEESAVTFYEPRAFRILGQWLALVADQGQSSGAVLLTMARQFSEELATYLESLNFVSTWERLRRNHPQPEALQRAFHGWFDGLASLRLIHALCRERLSPEAALPELLAWAGLPVGGGPAEFLARLRQRQSAL</sequence>
<dbReference type="OrthoDB" id="5391853at2"/>
<keyword evidence="2" id="KW-1185">Reference proteome</keyword>
<dbReference type="Proteomes" id="UP000317155">
    <property type="component" value="Unassembled WGS sequence"/>
</dbReference>
<dbReference type="SUPFAM" id="SSF53448">
    <property type="entry name" value="Nucleotide-diphospho-sugar transferases"/>
    <property type="match status" value="1"/>
</dbReference>
<name>A0A550JBG8_9BACT</name>
<reference evidence="1 2" key="1">
    <citation type="submission" date="2019-07" db="EMBL/GenBank/DDBJ databases">
        <title>Insights of Desulfuromonas acetexigens electromicrobiology.</title>
        <authorList>
            <person name="Katuri K."/>
            <person name="Sapireddy V."/>
            <person name="Shaw D.R."/>
            <person name="Saikaly P."/>
        </authorList>
    </citation>
    <scope>NUCLEOTIDE SEQUENCE [LARGE SCALE GENOMIC DNA]</scope>
    <source>
        <strain evidence="1 2">2873</strain>
    </source>
</reference>
<accession>A0A550JBG8</accession>
<dbReference type="InterPro" id="IPR029044">
    <property type="entry name" value="Nucleotide-diphossugar_trans"/>
</dbReference>
<dbReference type="AlphaFoldDB" id="A0A550JBG8"/>
<dbReference type="RefSeq" id="WP_092058209.1">
    <property type="nucleotide sequence ID" value="NZ_FOJJ01000039.1"/>
</dbReference>
<evidence type="ECO:0000313" key="2">
    <source>
        <dbReference type="Proteomes" id="UP000317155"/>
    </source>
</evidence>
<gene>
    <name evidence="1" type="ORF">FL622_10945</name>
</gene>